<dbReference type="EMBL" id="KE504133">
    <property type="protein sequence ID" value="EPT02896.1"/>
    <property type="molecule type" value="Genomic_DNA"/>
</dbReference>
<dbReference type="OrthoDB" id="2625739at2759"/>
<protein>
    <submittedName>
        <fullName evidence="4">Uncharacterized protein</fullName>
    </submittedName>
</protein>
<dbReference type="GO" id="GO:0031490">
    <property type="term" value="F:chromatin DNA binding"/>
    <property type="evidence" value="ECO:0007669"/>
    <property type="project" value="TreeGrafter"/>
</dbReference>
<accession>S8FNP8</accession>
<dbReference type="AlphaFoldDB" id="S8FNP8"/>
<evidence type="ECO:0000313" key="4">
    <source>
        <dbReference type="EMBL" id="EPT02896.1"/>
    </source>
</evidence>
<dbReference type="HOGENOM" id="CLU_023047_0_0_1"/>
<gene>
    <name evidence="4" type="ORF">FOMPIDRAFT_91196</name>
</gene>
<organism evidence="4 5">
    <name type="scientific">Fomitopsis schrenkii</name>
    <name type="common">Brown rot fungus</name>
    <dbReference type="NCBI Taxonomy" id="2126942"/>
    <lineage>
        <taxon>Eukaryota</taxon>
        <taxon>Fungi</taxon>
        <taxon>Dikarya</taxon>
        <taxon>Basidiomycota</taxon>
        <taxon>Agaricomycotina</taxon>
        <taxon>Agaricomycetes</taxon>
        <taxon>Polyporales</taxon>
        <taxon>Fomitopsis</taxon>
    </lineage>
</organism>
<proteinExistence type="predicted"/>
<keyword evidence="2" id="KW-0539">Nucleus</keyword>
<dbReference type="PROSITE" id="PS50005">
    <property type="entry name" value="TPR"/>
    <property type="match status" value="1"/>
</dbReference>
<dbReference type="GO" id="GO:0010468">
    <property type="term" value="P:regulation of gene expression"/>
    <property type="evidence" value="ECO:0007669"/>
    <property type="project" value="TreeGrafter"/>
</dbReference>
<dbReference type="Proteomes" id="UP000015241">
    <property type="component" value="Unassembled WGS sequence"/>
</dbReference>
<dbReference type="GO" id="GO:0000978">
    <property type="term" value="F:RNA polymerase II cis-regulatory region sequence-specific DNA binding"/>
    <property type="evidence" value="ECO:0007669"/>
    <property type="project" value="TreeGrafter"/>
</dbReference>
<comment type="subcellular location">
    <subcellularLocation>
        <location evidence="1">Nucleus</location>
    </subcellularLocation>
</comment>
<dbReference type="PANTHER" id="PTHR14017">
    <property type="entry name" value="LYSINE-SPECIFIC DEMETHYLASE"/>
    <property type="match status" value="1"/>
</dbReference>
<name>S8FNP8_FOMSC</name>
<feature type="repeat" description="TPR" evidence="3">
    <location>
        <begin position="596"/>
        <end position="629"/>
    </location>
</feature>
<dbReference type="Gene3D" id="1.25.40.10">
    <property type="entry name" value="Tetratricopeptide repeat domain"/>
    <property type="match status" value="1"/>
</dbReference>
<evidence type="ECO:0000256" key="1">
    <source>
        <dbReference type="ARBA" id="ARBA00004123"/>
    </source>
</evidence>
<keyword evidence="3" id="KW-0802">TPR repeat</keyword>
<dbReference type="SUPFAM" id="SSF48452">
    <property type="entry name" value="TPR-like"/>
    <property type="match status" value="1"/>
</dbReference>
<evidence type="ECO:0000256" key="3">
    <source>
        <dbReference type="PROSITE-ProRule" id="PRU00339"/>
    </source>
</evidence>
<dbReference type="InParanoid" id="S8FNP8"/>
<keyword evidence="5" id="KW-1185">Reference proteome</keyword>
<reference evidence="4 5" key="1">
    <citation type="journal article" date="2012" name="Science">
        <title>The Paleozoic origin of enzymatic lignin decomposition reconstructed from 31 fungal genomes.</title>
        <authorList>
            <person name="Floudas D."/>
            <person name="Binder M."/>
            <person name="Riley R."/>
            <person name="Barry K."/>
            <person name="Blanchette R.A."/>
            <person name="Henrissat B."/>
            <person name="Martinez A.T."/>
            <person name="Otillar R."/>
            <person name="Spatafora J.W."/>
            <person name="Yadav J.S."/>
            <person name="Aerts A."/>
            <person name="Benoit I."/>
            <person name="Boyd A."/>
            <person name="Carlson A."/>
            <person name="Copeland A."/>
            <person name="Coutinho P.M."/>
            <person name="de Vries R.P."/>
            <person name="Ferreira P."/>
            <person name="Findley K."/>
            <person name="Foster B."/>
            <person name="Gaskell J."/>
            <person name="Glotzer D."/>
            <person name="Gorecki P."/>
            <person name="Heitman J."/>
            <person name="Hesse C."/>
            <person name="Hori C."/>
            <person name="Igarashi K."/>
            <person name="Jurgens J.A."/>
            <person name="Kallen N."/>
            <person name="Kersten P."/>
            <person name="Kohler A."/>
            <person name="Kuees U."/>
            <person name="Kumar T.K.A."/>
            <person name="Kuo A."/>
            <person name="LaButti K."/>
            <person name="Larrondo L.F."/>
            <person name="Lindquist E."/>
            <person name="Ling A."/>
            <person name="Lombard V."/>
            <person name="Lucas S."/>
            <person name="Lundell T."/>
            <person name="Martin R."/>
            <person name="McLaughlin D.J."/>
            <person name="Morgenstern I."/>
            <person name="Morin E."/>
            <person name="Murat C."/>
            <person name="Nagy L.G."/>
            <person name="Nolan M."/>
            <person name="Ohm R.A."/>
            <person name="Patyshakuliyeva A."/>
            <person name="Rokas A."/>
            <person name="Ruiz-Duenas F.J."/>
            <person name="Sabat G."/>
            <person name="Salamov A."/>
            <person name="Samejima M."/>
            <person name="Schmutz J."/>
            <person name="Slot J.C."/>
            <person name="St John F."/>
            <person name="Stenlid J."/>
            <person name="Sun H."/>
            <person name="Sun S."/>
            <person name="Syed K."/>
            <person name="Tsang A."/>
            <person name="Wiebenga A."/>
            <person name="Young D."/>
            <person name="Pisabarro A."/>
            <person name="Eastwood D.C."/>
            <person name="Martin F."/>
            <person name="Cullen D."/>
            <person name="Grigoriev I.V."/>
            <person name="Hibbett D.S."/>
        </authorList>
    </citation>
    <scope>NUCLEOTIDE SEQUENCE</scope>
    <source>
        <strain evidence="5">FP-58527</strain>
    </source>
</reference>
<dbReference type="SMART" id="SM00028">
    <property type="entry name" value="TPR"/>
    <property type="match status" value="2"/>
</dbReference>
<evidence type="ECO:0000256" key="2">
    <source>
        <dbReference type="ARBA" id="ARBA00023242"/>
    </source>
</evidence>
<dbReference type="eggNOG" id="KOG1124">
    <property type="taxonomic scope" value="Eukaryota"/>
</dbReference>
<dbReference type="InterPro" id="IPR051630">
    <property type="entry name" value="Corepressor-Demethylase"/>
</dbReference>
<evidence type="ECO:0000313" key="5">
    <source>
        <dbReference type="Proteomes" id="UP000015241"/>
    </source>
</evidence>
<dbReference type="STRING" id="743788.S8FNP8"/>
<dbReference type="GO" id="GO:0005634">
    <property type="term" value="C:nucleus"/>
    <property type="evidence" value="ECO:0007669"/>
    <property type="project" value="UniProtKB-SubCell"/>
</dbReference>
<dbReference type="InterPro" id="IPR011990">
    <property type="entry name" value="TPR-like_helical_dom_sf"/>
</dbReference>
<dbReference type="InterPro" id="IPR019734">
    <property type="entry name" value="TPR_rpt"/>
</dbReference>
<dbReference type="PANTHER" id="PTHR14017:SF1">
    <property type="entry name" value="LD02225P"/>
    <property type="match status" value="1"/>
</dbReference>
<sequence length="726" mass="80395">MGNIISFASHNASSTSSNRSLVTREDSVSHLIPGAYVSQSANKVRVDTCAAQPFRSLGAVPAPSDPTSVAAAIAGRVSKHPRLSVVPEDDTEPQNHGKHIPPEVLIVIAEMSANEEIHTFSLVNQRIHFTVTPILLKRHGIMPRDHFLSVVDLAQFRGLQFLGRMLDFTPPSFMLVLLPVDDAQAESCSRLLLDFFASPAVHARPIATVFVMLCGTSQPSTWKTLLDSIVSANVHELRVQQDDKSAVVGSTKLKGAQEPFPLHHHHLKVFHAEAPFLFQPEIFPWTRCLINSSNLRQLDLQCQTDRPPSWSHILPHFTVPSLDTLDIEGRLTILSLSVFLDRHPGVRTLKIGSGSSHKATEFNPSDLAPCPPFVLHLHKLEAPVSYLVQLLGKTACSGKVCSLKTLTILPNLATTGFPFGAGIQHIFHEVADAEDLSWVTIQVPREVGVPPVSPWCKLTAPGDLLNPFAVVTKLEIHPSGAKKEWYRLQRCVLGECFFSIWAHTEFMFLQAAISCMMKNFPNIARLKVSEGKLDATQSGTAHRQTIIDHFRIAHPTLVHITVRSDDRQGTATSRRTISRYARYEQALYLLPDPKDPKLWYGIGILYDLYGSLDHAEEVFASVLRMDKDFDKANESYAASGSSTNKRASMQSRLTASTAFLCFQINQHRDALDAYSRAIQINPYISGVCNTAITQCLVLLKQAQPPAVHFPQPQVLNVFIPRHTQTL</sequence>